<dbReference type="Pfam" id="PF13439">
    <property type="entry name" value="Glyco_transf_4"/>
    <property type="match status" value="1"/>
</dbReference>
<sequence length="396" mass="43841">MDHPQHETQPLKVLHVYSGNMYGGIETVLSTLAQNRVAAPQMKPEFGLCFSGRLREELEEADCVVHDLGPIRISRPWTLLRARRRLVRLLRQGEYDVVVMHACWVQALLGATARRLSPVVYWGHDISYGEHWLEKWAARCRPTYVIANSEATRESIEKRLYPGTPASIARYPVLRSDGFGADDRKAIRKEFDLDDETPVIIQVGRLESYKGLHIHLEALGQLPADEPWESWVVGGPQKAEDHEYLSKLKAIVEGHGLTNRVRFLGQRSDVARILRAADLFCHPNVRAEPFGVVFIEALFAGLPVVATNIGGAKEIVTDNCGQLVAPNDVNALAKALNELVQDLALRKSLGVNGPNRATELCDVGAQILKLEKVLRSAASLEQDGLRRAPAAVTGAP</sequence>
<dbReference type="InterPro" id="IPR028098">
    <property type="entry name" value="Glyco_trans_4-like_N"/>
</dbReference>
<dbReference type="GO" id="GO:0043750">
    <property type="term" value="F:phosphatidylinositol alpha-mannosyltransferase activity"/>
    <property type="evidence" value="ECO:0007669"/>
    <property type="project" value="UniProtKB-EC"/>
</dbReference>
<dbReference type="Proteomes" id="UP000318878">
    <property type="component" value="Unassembled WGS sequence"/>
</dbReference>
<dbReference type="Gene3D" id="3.40.50.2000">
    <property type="entry name" value="Glycogen Phosphorylase B"/>
    <property type="match status" value="2"/>
</dbReference>
<reference evidence="3 4" key="1">
    <citation type="submission" date="2019-02" db="EMBL/GenBank/DDBJ databases">
        <title>Deep-cultivation of Planctomycetes and their phenomic and genomic characterization uncovers novel biology.</title>
        <authorList>
            <person name="Wiegand S."/>
            <person name="Jogler M."/>
            <person name="Boedeker C."/>
            <person name="Pinto D."/>
            <person name="Vollmers J."/>
            <person name="Rivas-Marin E."/>
            <person name="Kohn T."/>
            <person name="Peeters S.H."/>
            <person name="Heuer A."/>
            <person name="Rast P."/>
            <person name="Oberbeckmann S."/>
            <person name="Bunk B."/>
            <person name="Jeske O."/>
            <person name="Meyerdierks A."/>
            <person name="Storesund J.E."/>
            <person name="Kallscheuer N."/>
            <person name="Luecker S."/>
            <person name="Lage O.M."/>
            <person name="Pohl T."/>
            <person name="Merkel B.J."/>
            <person name="Hornburger P."/>
            <person name="Mueller R.-W."/>
            <person name="Bruemmer F."/>
            <person name="Labrenz M."/>
            <person name="Spormann A.M."/>
            <person name="Op Den Camp H."/>
            <person name="Overmann J."/>
            <person name="Amann R."/>
            <person name="Jetten M.S.M."/>
            <person name="Mascher T."/>
            <person name="Medema M.H."/>
            <person name="Devos D.P."/>
            <person name="Kaster A.-K."/>
            <person name="Ovreas L."/>
            <person name="Rohde M."/>
            <person name="Galperin M.Y."/>
            <person name="Jogler C."/>
        </authorList>
    </citation>
    <scope>NUCLEOTIDE SEQUENCE [LARGE SCALE GENOMIC DNA]</scope>
    <source>
        <strain evidence="3 4">Enr8</strain>
    </source>
</reference>
<organism evidence="3 4">
    <name type="scientific">Blastopirellula retiformator</name>
    <dbReference type="NCBI Taxonomy" id="2527970"/>
    <lineage>
        <taxon>Bacteria</taxon>
        <taxon>Pseudomonadati</taxon>
        <taxon>Planctomycetota</taxon>
        <taxon>Planctomycetia</taxon>
        <taxon>Pirellulales</taxon>
        <taxon>Pirellulaceae</taxon>
        <taxon>Blastopirellula</taxon>
    </lineage>
</organism>
<keyword evidence="4" id="KW-1185">Reference proteome</keyword>
<comment type="caution">
    <text evidence="3">The sequence shown here is derived from an EMBL/GenBank/DDBJ whole genome shotgun (WGS) entry which is preliminary data.</text>
</comment>
<accession>A0A5C5V7W8</accession>
<gene>
    <name evidence="3" type="primary">pimB_3</name>
    <name evidence="3" type="ORF">Enr8_20490</name>
</gene>
<dbReference type="CDD" id="cd03801">
    <property type="entry name" value="GT4_PimA-like"/>
    <property type="match status" value="1"/>
</dbReference>
<protein>
    <submittedName>
        <fullName evidence="3">GDP-mannose-dependent alpha-(1-6)-phosphatidylinositol monomannoside mannosyltransferase</fullName>
        <ecNumber evidence="3">2.4.1.345</ecNumber>
    </submittedName>
</protein>
<name>A0A5C5V7W8_9BACT</name>
<evidence type="ECO:0000259" key="1">
    <source>
        <dbReference type="Pfam" id="PF00534"/>
    </source>
</evidence>
<dbReference type="EMBL" id="SJPF01000002">
    <property type="protein sequence ID" value="TWT34636.1"/>
    <property type="molecule type" value="Genomic_DNA"/>
</dbReference>
<evidence type="ECO:0000259" key="2">
    <source>
        <dbReference type="Pfam" id="PF13439"/>
    </source>
</evidence>
<evidence type="ECO:0000313" key="3">
    <source>
        <dbReference type="EMBL" id="TWT34636.1"/>
    </source>
</evidence>
<feature type="domain" description="Glycosyl transferase family 1" evidence="1">
    <location>
        <begin position="183"/>
        <end position="355"/>
    </location>
</feature>
<feature type="domain" description="Glycosyltransferase subfamily 4-like N-terminal" evidence="2">
    <location>
        <begin position="23"/>
        <end position="159"/>
    </location>
</feature>
<evidence type="ECO:0000313" key="4">
    <source>
        <dbReference type="Proteomes" id="UP000318878"/>
    </source>
</evidence>
<dbReference type="RefSeq" id="WP_146431049.1">
    <property type="nucleotide sequence ID" value="NZ_SJPF01000002.1"/>
</dbReference>
<dbReference type="Pfam" id="PF00534">
    <property type="entry name" value="Glycos_transf_1"/>
    <property type="match status" value="1"/>
</dbReference>
<keyword evidence="3" id="KW-0328">Glycosyltransferase</keyword>
<dbReference type="AlphaFoldDB" id="A0A5C5V7W8"/>
<dbReference type="SUPFAM" id="SSF53756">
    <property type="entry name" value="UDP-Glycosyltransferase/glycogen phosphorylase"/>
    <property type="match status" value="1"/>
</dbReference>
<dbReference type="PANTHER" id="PTHR12526">
    <property type="entry name" value="GLYCOSYLTRANSFERASE"/>
    <property type="match status" value="1"/>
</dbReference>
<dbReference type="OrthoDB" id="259238at2"/>
<dbReference type="InterPro" id="IPR001296">
    <property type="entry name" value="Glyco_trans_1"/>
</dbReference>
<keyword evidence="3" id="KW-0808">Transferase</keyword>
<dbReference type="EC" id="2.4.1.345" evidence="3"/>
<proteinExistence type="predicted"/>